<dbReference type="EMBL" id="AVOT02012363">
    <property type="protein sequence ID" value="MBW0494019.1"/>
    <property type="molecule type" value="Genomic_DNA"/>
</dbReference>
<gene>
    <name evidence="3" type="ORF">O181_033734</name>
</gene>
<evidence type="ECO:0000313" key="3">
    <source>
        <dbReference type="EMBL" id="MBW0494019.1"/>
    </source>
</evidence>
<dbReference type="AlphaFoldDB" id="A0A9Q3H8U6"/>
<feature type="region of interest" description="Disordered" evidence="1">
    <location>
        <begin position="232"/>
        <end position="260"/>
    </location>
</feature>
<dbReference type="Proteomes" id="UP000765509">
    <property type="component" value="Unassembled WGS sequence"/>
</dbReference>
<dbReference type="PANTHER" id="PTHR47807">
    <property type="entry name" value="PROTEIN TBF1"/>
    <property type="match status" value="1"/>
</dbReference>
<dbReference type="OrthoDB" id="2499479at2759"/>
<evidence type="ECO:0000259" key="2">
    <source>
        <dbReference type="SMART" id="SM00717"/>
    </source>
</evidence>
<sequence length="636" mass="73159">MDLIDSHLTFNQIFNHQKFEEFQQFQEFQDLDDLDGVDDLEDPVRSKLHQNLPAEPIQSQDPPHHPTSFLNQNLPLDPTLQIDPQLHHLTHHSQLFNYNLKSHFIDLSSKISSFSSFNHFNHQNPINHKFNQHFDPFQSSIIKNSHQSAQNPIHSSSHLLHHDLQSSKSNSIHFHQQDTFEYQNNHLKSSQDAPIDPQLELEACLIEASSIPVPQNLDLSIMSSNHISSFKSKLKSSAKIKSKRPSNRPKKLTKKSQKSLKLNSDIPACFAYETIKPQISSSQAPHLNQLDPIIENQDYQPYKDKTLVTSQASLNPTLVKTKRKIQKNKNPKRRQRPSSSISAILISDHQDIRVSSSTKTQSNISKTDFTSSSLDPLIYSSLNTIDLDSFFEPHTNFKHSTTSKLQHDSDFSETNEQLSPQELTLQNFPAQINSSNPTTSFSNQAHLDPHESVVPQLLASSLPQLLPHPKIILEDKPQNPVDDLIEESKDVLPKTYDPDQFRSCNRMYWTKEEEELLLKEVELNWHKYDCMAQIMKRHGPMGTISKMFADRTGVSLKDKAVNISSKWYREGTELSESRKRAFARFRPKQLRGKPRYQLPGMLDNNSDQTHNALINSFKFNDHDYCSFELFKVENKI</sequence>
<dbReference type="SMART" id="SM00717">
    <property type="entry name" value="SANT"/>
    <property type="match status" value="1"/>
</dbReference>
<comment type="caution">
    <text evidence="3">The sequence shown here is derived from an EMBL/GenBank/DDBJ whole genome shotgun (WGS) entry which is preliminary data.</text>
</comment>
<feature type="region of interest" description="Disordered" evidence="1">
    <location>
        <begin position="322"/>
        <end position="345"/>
    </location>
</feature>
<dbReference type="InterPro" id="IPR052833">
    <property type="entry name" value="Telomeric_DNA-bd_trans-reg"/>
</dbReference>
<evidence type="ECO:0000313" key="4">
    <source>
        <dbReference type="Proteomes" id="UP000765509"/>
    </source>
</evidence>
<accession>A0A9Q3H8U6</accession>
<reference evidence="3" key="1">
    <citation type="submission" date="2021-03" db="EMBL/GenBank/DDBJ databases">
        <title>Draft genome sequence of rust myrtle Austropuccinia psidii MF-1, a brazilian biotype.</title>
        <authorList>
            <person name="Quecine M.C."/>
            <person name="Pachon D.M.R."/>
            <person name="Bonatelli M.L."/>
            <person name="Correr F.H."/>
            <person name="Franceschini L.M."/>
            <person name="Leite T.F."/>
            <person name="Margarido G.R.A."/>
            <person name="Almeida C.A."/>
            <person name="Ferrarezi J.A."/>
            <person name="Labate C.A."/>
        </authorList>
    </citation>
    <scope>NUCLEOTIDE SEQUENCE</scope>
    <source>
        <strain evidence="3">MF-1</strain>
    </source>
</reference>
<feature type="domain" description="Myb-like" evidence="2">
    <location>
        <begin position="505"/>
        <end position="566"/>
    </location>
</feature>
<dbReference type="PANTHER" id="PTHR47807:SF1">
    <property type="entry name" value="PROTEIN TBF1"/>
    <property type="match status" value="1"/>
</dbReference>
<dbReference type="InterPro" id="IPR001005">
    <property type="entry name" value="SANT/Myb"/>
</dbReference>
<feature type="compositionally biased region" description="Basic residues" evidence="1">
    <location>
        <begin position="322"/>
        <end position="336"/>
    </location>
</feature>
<organism evidence="3 4">
    <name type="scientific">Austropuccinia psidii MF-1</name>
    <dbReference type="NCBI Taxonomy" id="1389203"/>
    <lineage>
        <taxon>Eukaryota</taxon>
        <taxon>Fungi</taxon>
        <taxon>Dikarya</taxon>
        <taxon>Basidiomycota</taxon>
        <taxon>Pucciniomycotina</taxon>
        <taxon>Pucciniomycetes</taxon>
        <taxon>Pucciniales</taxon>
        <taxon>Sphaerophragmiaceae</taxon>
        <taxon>Austropuccinia</taxon>
    </lineage>
</organism>
<name>A0A9Q3H8U6_9BASI</name>
<evidence type="ECO:0000256" key="1">
    <source>
        <dbReference type="SAM" id="MobiDB-lite"/>
    </source>
</evidence>
<feature type="region of interest" description="Disordered" evidence="1">
    <location>
        <begin position="54"/>
        <end position="73"/>
    </location>
</feature>
<keyword evidence="4" id="KW-1185">Reference proteome</keyword>
<feature type="compositionally biased region" description="Basic residues" evidence="1">
    <location>
        <begin position="232"/>
        <end position="258"/>
    </location>
</feature>
<proteinExistence type="predicted"/>
<protein>
    <recommendedName>
        <fullName evidence="2">Myb-like domain-containing protein</fullName>
    </recommendedName>
</protein>